<dbReference type="PANTHER" id="PTHR21254:SF1">
    <property type="entry name" value="C2 DOMAIN-CONTAINING PROTEIN 3"/>
    <property type="match status" value="1"/>
</dbReference>
<feature type="region of interest" description="Disordered" evidence="1">
    <location>
        <begin position="1206"/>
        <end position="1325"/>
    </location>
</feature>
<feature type="compositionally biased region" description="Low complexity" evidence="1">
    <location>
        <begin position="1525"/>
        <end position="1540"/>
    </location>
</feature>
<dbReference type="InterPro" id="IPR011992">
    <property type="entry name" value="EF-hand-dom_pair"/>
</dbReference>
<feature type="compositionally biased region" description="Basic residues" evidence="1">
    <location>
        <begin position="313"/>
        <end position="323"/>
    </location>
</feature>
<feature type="compositionally biased region" description="Low complexity" evidence="1">
    <location>
        <begin position="354"/>
        <end position="369"/>
    </location>
</feature>
<dbReference type="Proteomes" id="UP001489004">
    <property type="component" value="Unassembled WGS sequence"/>
</dbReference>
<feature type="compositionally biased region" description="Polar residues" evidence="1">
    <location>
        <begin position="1711"/>
        <end position="1720"/>
    </location>
</feature>
<feature type="compositionally biased region" description="Polar residues" evidence="1">
    <location>
        <begin position="1434"/>
        <end position="1443"/>
    </location>
</feature>
<dbReference type="PANTHER" id="PTHR21254">
    <property type="entry name" value="C2 DOMAIN-CONTAINING PROTEIN 3"/>
    <property type="match status" value="1"/>
</dbReference>
<dbReference type="SUPFAM" id="SSF47473">
    <property type="entry name" value="EF-hand"/>
    <property type="match status" value="1"/>
</dbReference>
<dbReference type="PROSITE" id="PS50222">
    <property type="entry name" value="EF_HAND_2"/>
    <property type="match status" value="1"/>
</dbReference>
<feature type="compositionally biased region" description="Basic and acidic residues" evidence="1">
    <location>
        <begin position="1736"/>
        <end position="1747"/>
    </location>
</feature>
<dbReference type="InterPro" id="IPR002048">
    <property type="entry name" value="EF_hand_dom"/>
</dbReference>
<proteinExistence type="predicted"/>
<keyword evidence="5" id="KW-1185">Reference proteome</keyword>
<evidence type="ECO:0000313" key="4">
    <source>
        <dbReference type="EMBL" id="KAK9816569.1"/>
    </source>
</evidence>
<evidence type="ECO:0000259" key="2">
    <source>
        <dbReference type="PROSITE" id="PS50004"/>
    </source>
</evidence>
<sequence length="1803" mass="189398">MSTLNMVVERISRAVDGTDVANVLGHVPVSLRSLDIHSPITGTFPVLSAGQDTLGRLDVVLSVSYTPLVSSFELNEHFASVDFSLPIFPTPNAAGQPAGSNAARSDGAELEERDDTADDVLDIFELVERVLARRQVRLVEVFREADRQGAGLLGFAEIKGMLAKLLPERSAGLHARYVLLMLDGNEDARVSYQEFSEAIREFAEAARCVRTGKDRMVAQTLQPLAIRLSQHLLDVQKAFWEVDITQRGSLSYAQLVKLLRNVAPGVTRRQERFLLAKLSQAVDGGRVTMEALKEVVRWVMDVDAYPPEDFVPKPRRAASRQRPARSFERLKSKGKRPADTSPEPGKPYETLSLASAQQAQQPGSRPQRASPGATPQSYPAEDADAVAGIRGVLVVVHSLETTLEDNGRLRLFAKALHPGGSNAELSREPSAASAAAHSAAWQAALPAPASWGSELPDRAQPTLVIEVGEELGALAAPAPASRPASPDASVPAGPAMPAGVGRAEHPGRLLGVVRVPLQLPSKTADADDDACTLAQGQYAIRDVLRGVDRGSLRVHAQLLSGPAGGPEASKQAQPGAQPIAVRHAFDVSLISLNRLPSAQALANAELPVPTSRIVRYRFPGEPDASCSAEFAAMSDVMLGAQTSHSFTLPAGAELAASLGSHGVDATPPSLTFEVRDKSPDCPDTTCASGQLPVAYAAEPLFSGLEAEQSSGSVVNGAEPTAGGVDSSSSDIYAISGPPRALPAPIDAVICVEVVRACGLLAAVNEASVWLGGGAGLLGRAKQAGPHSFVQISLFPSDEQLELRVPPIKTPFQAQTFCPDYRFSQEVPLTLDSRAVKALATQELCLEVHHHCPRSQAVAAALSSGQRRGSRAAQRDVFLGSAAVPLTALLNKPQGLRAWLGLKSRRGEAAGAVQIAIYFTQLGGERVPLSGLPRAPLDASADLCALLPADAPPLRLSGAHDFDGQAARASIFVEEATLPQGEDLKLDRPRAATYHATYRLPGTREQEMTAGRPATATPPAAVVGIPRAWKVALQHCGVHWVCANAALVAALQSAPLAVSLFRQEVSRGSSGAGPKPPPIPVGTAEVDLSPLLRARPSHKQPLSRWLSGTFLLIHPASKHLGNARVRVKVLLELRPPGEAPTGGAAHTAAGAAGSADQRLELAEPAAGVEESLDAESEGGAELMAMLNANLKELDEMALRMQQRLYPTPVASHDPPLDSPRQAASPPSGELPGSPPDKSMLQPVSGLPQSQLPGSPSDEAMLTLLSGSREAPGRRPAQAVTTPNPARHRNRGAESASQPGGVGSPPPVQKPESAIQSASGASPPRGRIVTASDFVLGEAASPDDAAPAVEPPRQLRLARVTTCSDDEDYFVMGDLGGYDSSGSGSSDAMLAGLAVERVSLGGLQLQPRPADGDQPLPMAFGPASERFDEDWIFNMDRSTSASQGPSHADGAPDPRAGQAEGPRRFSADDPRASDSALVVARSNSEEVRSSWQALDRSTSLIRRSIGSSTSFRKSLQPLQDGDESETPKAATAGPAEAAGSAKPGDPEVACEAPAIATAGASTRSGEIGSGSSGALPFLAGPYLSVQPRTGMRDFGTEEAPSGALQLLLGAPRAEMHLAVATSVAPHVNSPPVRSPDGSPSRADDPLGLGDEWVFGFRKRRQGWLQRNLHWDSDDEERAIHKVHGPSRASARSRPHPGQPPPHPTSPSKPPSGLSQPSHTSAANAAGGQLRQPMGAPGMRREGGSPDKPGRKSPPLCISLAREAERLPELLCPAVLGFQEPIWRLQQPPPDTSGRLYYTAPSTCSC</sequence>
<name>A0AAW1Q8B5_9CHLO</name>
<feature type="domain" description="EF-hand" evidence="3">
    <location>
        <begin position="133"/>
        <end position="168"/>
    </location>
</feature>
<evidence type="ECO:0008006" key="6">
    <source>
        <dbReference type="Google" id="ProtNLM"/>
    </source>
</evidence>
<feature type="region of interest" description="Disordered" evidence="1">
    <location>
        <begin position="309"/>
        <end position="379"/>
    </location>
</feature>
<accession>A0AAW1Q8B5</accession>
<evidence type="ECO:0000259" key="3">
    <source>
        <dbReference type="PROSITE" id="PS50222"/>
    </source>
</evidence>
<feature type="compositionally biased region" description="Pro residues" evidence="1">
    <location>
        <begin position="1694"/>
        <end position="1707"/>
    </location>
</feature>
<organism evidence="4 5">
    <name type="scientific">[Myrmecia] bisecta</name>
    <dbReference type="NCBI Taxonomy" id="41462"/>
    <lineage>
        <taxon>Eukaryota</taxon>
        <taxon>Viridiplantae</taxon>
        <taxon>Chlorophyta</taxon>
        <taxon>core chlorophytes</taxon>
        <taxon>Trebouxiophyceae</taxon>
        <taxon>Trebouxiales</taxon>
        <taxon>Trebouxiaceae</taxon>
        <taxon>Myrmecia</taxon>
    </lineage>
</organism>
<feature type="compositionally biased region" description="Low complexity" evidence="1">
    <location>
        <begin position="1138"/>
        <end position="1154"/>
    </location>
</feature>
<feature type="region of interest" description="Disordered" evidence="1">
    <location>
        <begin position="1429"/>
        <end position="1570"/>
    </location>
</feature>
<feature type="compositionally biased region" description="Basic and acidic residues" evidence="1">
    <location>
        <begin position="1459"/>
        <end position="1470"/>
    </location>
</feature>
<dbReference type="Gene3D" id="1.10.238.10">
    <property type="entry name" value="EF-hand"/>
    <property type="match status" value="1"/>
</dbReference>
<feature type="region of interest" description="Disordered" evidence="1">
    <location>
        <begin position="1619"/>
        <end position="1647"/>
    </location>
</feature>
<dbReference type="InterPro" id="IPR000008">
    <property type="entry name" value="C2_dom"/>
</dbReference>
<dbReference type="EMBL" id="JALJOR010000005">
    <property type="protein sequence ID" value="KAK9816569.1"/>
    <property type="molecule type" value="Genomic_DNA"/>
</dbReference>
<feature type="domain" description="C2" evidence="2">
    <location>
        <begin position="730"/>
        <end position="899"/>
    </location>
</feature>
<evidence type="ECO:0000256" key="1">
    <source>
        <dbReference type="SAM" id="MobiDB-lite"/>
    </source>
</evidence>
<dbReference type="GO" id="GO:0060271">
    <property type="term" value="P:cilium assembly"/>
    <property type="evidence" value="ECO:0007669"/>
    <property type="project" value="TreeGrafter"/>
</dbReference>
<dbReference type="GO" id="GO:0005815">
    <property type="term" value="C:microtubule organizing center"/>
    <property type="evidence" value="ECO:0007669"/>
    <property type="project" value="TreeGrafter"/>
</dbReference>
<gene>
    <name evidence="4" type="ORF">WJX72_002083</name>
</gene>
<feature type="region of interest" description="Disordered" evidence="1">
    <location>
        <begin position="1680"/>
        <end position="1752"/>
    </location>
</feature>
<feature type="compositionally biased region" description="Polar residues" evidence="1">
    <location>
        <begin position="1487"/>
        <end position="1515"/>
    </location>
</feature>
<dbReference type="PROSITE" id="PS50004">
    <property type="entry name" value="C2"/>
    <property type="match status" value="1"/>
</dbReference>
<evidence type="ECO:0000313" key="5">
    <source>
        <dbReference type="Proteomes" id="UP001489004"/>
    </source>
</evidence>
<protein>
    <recommendedName>
        <fullName evidence="6">Calmodulin</fullName>
    </recommendedName>
</protein>
<feature type="compositionally biased region" description="Basic residues" evidence="1">
    <location>
        <begin position="1680"/>
        <end position="1692"/>
    </location>
</feature>
<feature type="region of interest" description="Disordered" evidence="1">
    <location>
        <begin position="1137"/>
        <end position="1156"/>
    </location>
</feature>
<dbReference type="GO" id="GO:0005509">
    <property type="term" value="F:calcium ion binding"/>
    <property type="evidence" value="ECO:0007669"/>
    <property type="project" value="InterPro"/>
</dbReference>
<dbReference type="SMART" id="SM00054">
    <property type="entry name" value="EFh"/>
    <property type="match status" value="3"/>
</dbReference>
<comment type="caution">
    <text evidence="4">The sequence shown here is derived from an EMBL/GenBank/DDBJ whole genome shotgun (WGS) entry which is preliminary data.</text>
</comment>
<reference evidence="4 5" key="1">
    <citation type="journal article" date="2024" name="Nat. Commun.">
        <title>Phylogenomics reveals the evolutionary origins of lichenization in chlorophyte algae.</title>
        <authorList>
            <person name="Puginier C."/>
            <person name="Libourel C."/>
            <person name="Otte J."/>
            <person name="Skaloud P."/>
            <person name="Haon M."/>
            <person name="Grisel S."/>
            <person name="Petersen M."/>
            <person name="Berrin J.G."/>
            <person name="Delaux P.M."/>
            <person name="Dal Grande F."/>
            <person name="Keller J."/>
        </authorList>
    </citation>
    <scope>NUCLEOTIDE SEQUENCE [LARGE SCALE GENOMIC DNA]</scope>
    <source>
        <strain evidence="4 5">SAG 2043</strain>
    </source>
</reference>
<feature type="region of interest" description="Disordered" evidence="1">
    <location>
        <begin position="92"/>
        <end position="114"/>
    </location>
</feature>